<gene>
    <name evidence="1" type="ORF">TCON_1546</name>
</gene>
<proteinExistence type="predicted"/>
<comment type="caution">
    <text evidence="1">The sequence shown here is derived from an EMBL/GenBank/DDBJ whole genome shotgun (WGS) entry which is preliminary data.</text>
</comment>
<evidence type="ECO:0000313" key="1">
    <source>
        <dbReference type="EMBL" id="KAF7683239.1"/>
    </source>
</evidence>
<dbReference type="Proteomes" id="UP001516464">
    <property type="component" value="Unassembled WGS sequence"/>
</dbReference>
<protein>
    <submittedName>
        <fullName evidence="1">Uncharacterized protein</fullName>
    </submittedName>
</protein>
<accession>A0ABQ7HYM8</accession>
<reference evidence="1 2" key="1">
    <citation type="submission" date="2019-01" db="EMBL/GenBank/DDBJ databases">
        <title>Genomes sequencing and comparative genomics of infectious freshwater microsporidia, Cucumispora dikerogammari and Thelohania contejeani.</title>
        <authorList>
            <person name="Cormier A."/>
            <person name="Giraud I."/>
            <person name="Wattier R."/>
            <person name="Teixeira M."/>
            <person name="Grandjean F."/>
            <person name="Rigaud T."/>
            <person name="Cordaux R."/>
        </authorList>
    </citation>
    <scope>NUCLEOTIDE SEQUENCE [LARGE SCALE GENOMIC DNA]</scope>
    <source>
        <strain evidence="1">T1</strain>
        <tissue evidence="1">Spores</tissue>
    </source>
</reference>
<organism evidence="1 2">
    <name type="scientific">Astathelohania contejeani</name>
    <dbReference type="NCBI Taxonomy" id="164912"/>
    <lineage>
        <taxon>Eukaryota</taxon>
        <taxon>Fungi</taxon>
        <taxon>Fungi incertae sedis</taxon>
        <taxon>Microsporidia</taxon>
        <taxon>Astathelohaniidae</taxon>
        <taxon>Astathelohania</taxon>
    </lineage>
</organism>
<keyword evidence="2" id="KW-1185">Reference proteome</keyword>
<evidence type="ECO:0000313" key="2">
    <source>
        <dbReference type="Proteomes" id="UP001516464"/>
    </source>
</evidence>
<dbReference type="EMBL" id="SBIQ01000111">
    <property type="protein sequence ID" value="KAF7683239.1"/>
    <property type="molecule type" value="Genomic_DNA"/>
</dbReference>
<sequence>MDELSKTIKESKRSELYKKCDFLIPSYETCAIKLAELIDINIENKNTFSDFLISFFNNENLMISANERLSLQKIKECVISRESNMKQHITNLRNSTQVVKKQNTHREIDKFYARLLNKFDTVEKFSITKVRGFLYHHKNRPTTKEVRKYLHKLVHQKKLIKIDKPYVYYMFNNKN</sequence>
<name>A0ABQ7HYM8_9MICR</name>